<name>A0ABV4UG54_9RHOO</name>
<gene>
    <name evidence="1" type="primary">tssF</name>
    <name evidence="1" type="ORF">ABCS64_06875</name>
</gene>
<dbReference type="NCBIfam" id="TIGR03359">
    <property type="entry name" value="VI_chp_6"/>
    <property type="match status" value="1"/>
</dbReference>
<dbReference type="EMBL" id="JBEUWX010000002">
    <property type="protein sequence ID" value="MFA9950040.1"/>
    <property type="molecule type" value="Genomic_DNA"/>
</dbReference>
<dbReference type="Pfam" id="PF05947">
    <property type="entry name" value="T6SS_TssF"/>
    <property type="match status" value="1"/>
</dbReference>
<sequence length="625" mass="70018">MDRKFLDYYNRELAYLRELGGEFAQSFPKVAGNLGIREDSVSDPYVERLLEGFAFLAARIHLKIDAEFPRFSQRLLEVVYPHYLAPTPSMAIVQIPFDTTAATQSDSGCAFLPRGSVLTSGRIPGINTRCTFITGHDLASWPIDIVEATAGTLGGNLEIGRHLRGKEPKGEIRLRLKYQAGAHNAGCQYPEKLTFYLNADDTLASWLYETLMGHCMGVIVSSPDHRKESGFLPAKMLEAEGFHADQALLPTDSRVFQGYRLLHEYFAFPQRYLFFSITGLGQPLNRLSADTFELTILLDRDPGNLIAAVDHKSFELNCVPVINLFPKKGNRMLIARDGIEHHIVIDRTRPMDYEVYRVDHVEGFDRGNNPVTSFSPFYRHVGSDAHGAQAYFTTRREPRRLSDSAIRHGGRSSYIGSEVFLSLVDAQEAPWPQKIEQLAIQMLLTNRDLPLLMPVDGNQNLQVETDQALKWARIIRGPSRPRFALADGEMTWRLINHLSLNYLALRDQDSRSGAVVLRELLELYSALADPILTRHAESILSVKTMPVTRRLPVSGPHVFGRGVAIDIGVDELHFAGSSPYLFGSVLEQFLSRHVSMNSFCQLSLSSASQGHLATWPPRWGGRPDA</sequence>
<protein>
    <submittedName>
        <fullName evidence="1">Type VI secretion system baseplate subunit TssF</fullName>
    </submittedName>
</protein>
<evidence type="ECO:0000313" key="2">
    <source>
        <dbReference type="Proteomes" id="UP001574673"/>
    </source>
</evidence>
<accession>A0ABV4UG54</accession>
<keyword evidence="2" id="KW-1185">Reference proteome</keyword>
<dbReference type="InterPro" id="IPR010272">
    <property type="entry name" value="T6SS_TssF"/>
</dbReference>
<dbReference type="Proteomes" id="UP001574673">
    <property type="component" value="Unassembled WGS sequence"/>
</dbReference>
<proteinExistence type="predicted"/>
<dbReference type="PANTHER" id="PTHR35370:SF1">
    <property type="entry name" value="TYPE VI SECRETION SYSTEM COMPONENT TSSF1"/>
    <property type="match status" value="1"/>
</dbReference>
<dbReference type="PIRSF" id="PIRSF028304">
    <property type="entry name" value="UCP028304"/>
    <property type="match status" value="1"/>
</dbReference>
<evidence type="ECO:0000313" key="1">
    <source>
        <dbReference type="EMBL" id="MFA9950040.1"/>
    </source>
</evidence>
<comment type="caution">
    <text evidence="1">The sequence shown here is derived from an EMBL/GenBank/DDBJ whole genome shotgun (WGS) entry which is preliminary data.</text>
</comment>
<reference evidence="2" key="1">
    <citation type="submission" date="2024-06" db="EMBL/GenBank/DDBJ databases">
        <title>Radixoralia hellwigii gen. nov., sp nov., isolated from a root canal in the human oral cavity.</title>
        <authorList>
            <person name="Bartsch S."/>
            <person name="Wittmer A."/>
            <person name="Schulz A.-K."/>
            <person name="Neumann-Schaal M."/>
            <person name="Wolf J."/>
            <person name="Gronow S."/>
            <person name="Tennert C."/>
            <person name="Haecker G."/>
            <person name="Cieplik F."/>
            <person name="Al-Ahmad A."/>
        </authorList>
    </citation>
    <scope>NUCLEOTIDE SEQUENCE [LARGE SCALE GENOMIC DNA]</scope>
    <source>
        <strain evidence="2">Wk13</strain>
    </source>
</reference>
<dbReference type="RefSeq" id="WP_418891126.1">
    <property type="nucleotide sequence ID" value="NZ_JBEUWX010000002.1"/>
</dbReference>
<dbReference type="PANTHER" id="PTHR35370">
    <property type="entry name" value="CYTOPLASMIC PROTEIN-RELATED-RELATED"/>
    <property type="match status" value="1"/>
</dbReference>
<organism evidence="1 2">
    <name type="scientific">Dentiradicibacter hellwigii</name>
    <dbReference type="NCBI Taxonomy" id="3149053"/>
    <lineage>
        <taxon>Bacteria</taxon>
        <taxon>Pseudomonadati</taxon>
        <taxon>Pseudomonadota</taxon>
        <taxon>Betaproteobacteria</taxon>
        <taxon>Rhodocyclales</taxon>
        <taxon>Rhodocyclaceae</taxon>
        <taxon>Dentiradicibacter</taxon>
    </lineage>
</organism>